<reference evidence="3" key="1">
    <citation type="submission" date="2015-02" db="EMBL/GenBank/DDBJ databases">
        <title>Draft Genome of Frankia sp. CpI1-S.</title>
        <authorList>
            <person name="Oshone R.T."/>
            <person name="Ngom M."/>
            <person name="Ghodhbane-Gtari F."/>
            <person name="Gtari M."/>
            <person name="Morris K."/>
            <person name="Thomas K."/>
            <person name="Sen A."/>
            <person name="Tisa L.S."/>
        </authorList>
    </citation>
    <scope>NUCLEOTIDE SEQUENCE [LARGE SCALE GENOMIC DNA]</scope>
    <source>
        <strain evidence="3">CpI1-S</strain>
    </source>
</reference>
<evidence type="ECO:0000256" key="1">
    <source>
        <dbReference type="SAM" id="MobiDB-lite"/>
    </source>
</evidence>
<dbReference type="Pfam" id="PF06224">
    <property type="entry name" value="AlkZ-like"/>
    <property type="match status" value="1"/>
</dbReference>
<accession>A0A0D8BKY6</accession>
<keyword evidence="3" id="KW-1185">Reference proteome</keyword>
<feature type="region of interest" description="Disordered" evidence="1">
    <location>
        <begin position="404"/>
        <end position="430"/>
    </location>
</feature>
<dbReference type="EMBL" id="JYFN01000003">
    <property type="protein sequence ID" value="KJE24923.1"/>
    <property type="molecule type" value="Genomic_DNA"/>
</dbReference>
<evidence type="ECO:0000313" key="3">
    <source>
        <dbReference type="Proteomes" id="UP000032545"/>
    </source>
</evidence>
<name>A0A0D8BKY6_9ACTN</name>
<dbReference type="PANTHER" id="PTHR30528">
    <property type="entry name" value="CYTOPLASMIC PROTEIN"/>
    <property type="match status" value="1"/>
</dbReference>
<dbReference type="InterPro" id="IPR009351">
    <property type="entry name" value="AlkZ-like"/>
</dbReference>
<gene>
    <name evidence="2" type="ORF">FF36_00533</name>
</gene>
<dbReference type="AlphaFoldDB" id="A0A0D8BKY6"/>
<sequence length="474" mass="50713">MVAVRGTGDALVLLTGSQARRAALAAQGLARPRPTGRLDRRHLRALFAQVGVVQIDSVNVLARAHYLPGWSRLGPYSREMFDRLVQVERYAYEYWAHEASLVPVAWEPLFRWRAAAALAGEGLWRGVAAFGRERADYVADALAQVRDRGPLAAADLAEPGRGGGGWWGWADGKRALEYLMWTGQLCVAGRRASFERLYDLPERVIPPAVLGLPTPDPHEAVRILLGHAADRLGVATAGDLADYFRLPAAVARPRLAEVVENGELVEVGVAGWSGRAYARPELTVARRAAARALLSPFDPLVWERARTRRLFGMDLVLELYTPAPKRRYGYYVLPFLLGDRLAARVDLKADRAARVLRVAAAWHEPDPGSDIPAPRRSVRPGRAGQPSVVAAGRDLAGRDLAGRDLAGRDLGGSDPAGSASDGPDPGSPATVAGELAAELAALAGWLGLDRIEVVANGTLAPALTRAVAALGAAG</sequence>
<comment type="caution">
    <text evidence="2">The sequence shown here is derived from an EMBL/GenBank/DDBJ whole genome shotgun (WGS) entry which is preliminary data.</text>
</comment>
<evidence type="ECO:0000313" key="2">
    <source>
        <dbReference type="EMBL" id="KJE24923.1"/>
    </source>
</evidence>
<dbReference type="PANTHER" id="PTHR30528:SF0">
    <property type="entry name" value="CYTOPLASMIC PROTEIN"/>
    <property type="match status" value="1"/>
</dbReference>
<feature type="compositionally biased region" description="Low complexity" evidence="1">
    <location>
        <begin position="412"/>
        <end position="430"/>
    </location>
</feature>
<dbReference type="PATRIC" id="fig|1502723.3.peg.2132"/>
<protein>
    <recommendedName>
        <fullName evidence="4">Winged helix-turn-helix domain-containing protein</fullName>
    </recommendedName>
</protein>
<evidence type="ECO:0008006" key="4">
    <source>
        <dbReference type="Google" id="ProtNLM"/>
    </source>
</evidence>
<feature type="region of interest" description="Disordered" evidence="1">
    <location>
        <begin position="366"/>
        <end position="389"/>
    </location>
</feature>
<dbReference type="Proteomes" id="UP000032545">
    <property type="component" value="Unassembled WGS sequence"/>
</dbReference>
<organism evidence="2 3">
    <name type="scientific">Frankia torreyi</name>
    <dbReference type="NCBI Taxonomy" id="1856"/>
    <lineage>
        <taxon>Bacteria</taxon>
        <taxon>Bacillati</taxon>
        <taxon>Actinomycetota</taxon>
        <taxon>Actinomycetes</taxon>
        <taxon>Frankiales</taxon>
        <taxon>Frankiaceae</taxon>
        <taxon>Frankia</taxon>
    </lineage>
</organism>
<reference evidence="2 3" key="2">
    <citation type="journal article" date="2016" name="Genome Announc.">
        <title>Permanent Draft Genome Sequences for Two Variants of Frankia sp. Strain CpI1, the First Frankia Strain Isolated from Root Nodules of Comptonia peregrina.</title>
        <authorList>
            <person name="Oshone R."/>
            <person name="Hurst S.G.IV."/>
            <person name="Abebe-Akele F."/>
            <person name="Simpson S."/>
            <person name="Morris K."/>
            <person name="Thomas W.K."/>
            <person name="Tisa L.S."/>
        </authorList>
    </citation>
    <scope>NUCLEOTIDE SEQUENCE [LARGE SCALE GENOMIC DNA]</scope>
    <source>
        <strain evidence="3">CpI1-S</strain>
    </source>
</reference>
<proteinExistence type="predicted"/>